<dbReference type="GO" id="GO:0050661">
    <property type="term" value="F:NADP binding"/>
    <property type="evidence" value="ECO:0007669"/>
    <property type="project" value="UniProtKB-UniRule"/>
</dbReference>
<dbReference type="PATRIC" id="fig|679936.5.peg.2670"/>
<evidence type="ECO:0000256" key="3">
    <source>
        <dbReference type="ARBA" id="ARBA00022857"/>
    </source>
</evidence>
<dbReference type="InterPro" id="IPR023753">
    <property type="entry name" value="FAD/NAD-binding_dom"/>
</dbReference>
<dbReference type="EC" id="1.18.1.2" evidence="5"/>
<dbReference type="Gene3D" id="3.50.50.60">
    <property type="entry name" value="FAD/NAD(P)-binding domain"/>
    <property type="match status" value="2"/>
</dbReference>
<feature type="binding site" evidence="5">
    <location>
        <position position="315"/>
    </location>
    <ligand>
        <name>FAD</name>
        <dbReference type="ChEBI" id="CHEBI:57692"/>
    </ligand>
</feature>
<evidence type="ECO:0000259" key="6">
    <source>
        <dbReference type="Pfam" id="PF07992"/>
    </source>
</evidence>
<feature type="binding site" evidence="5">
    <location>
        <position position="47"/>
    </location>
    <ligand>
        <name>FAD</name>
        <dbReference type="ChEBI" id="CHEBI:57692"/>
    </ligand>
</feature>
<dbReference type="InterPro" id="IPR022890">
    <property type="entry name" value="Fd--NADP_Rdtase_type_2"/>
</dbReference>
<gene>
    <name evidence="7" type="ordered locus">Sulac_2579</name>
</gene>
<feature type="binding site" evidence="5">
    <location>
        <position position="283"/>
    </location>
    <ligand>
        <name>FAD</name>
        <dbReference type="ChEBI" id="CHEBI:57692"/>
    </ligand>
</feature>
<dbReference type="PANTHER" id="PTHR48105">
    <property type="entry name" value="THIOREDOXIN REDUCTASE 1-RELATED-RELATED"/>
    <property type="match status" value="1"/>
</dbReference>
<organism evidence="7 8">
    <name type="scientific">Sulfobacillus acidophilus (strain ATCC 700253 / DSM 10332 / NAL)</name>
    <dbReference type="NCBI Taxonomy" id="679936"/>
    <lineage>
        <taxon>Bacteria</taxon>
        <taxon>Bacillati</taxon>
        <taxon>Bacillota</taxon>
        <taxon>Clostridia</taxon>
        <taxon>Eubacteriales</taxon>
        <taxon>Clostridiales Family XVII. Incertae Sedis</taxon>
        <taxon>Sulfobacillus</taxon>
    </lineage>
</organism>
<comment type="similarity">
    <text evidence="5">Belongs to the ferredoxin--NADP reductase type 2 family.</text>
</comment>
<comment type="caution">
    <text evidence="5">Lacks conserved residue(s) required for the propagation of feature annotation.</text>
</comment>
<dbReference type="STRING" id="679936.Sulac_2579"/>
<reference evidence="7 8" key="2">
    <citation type="journal article" date="2012" name="Stand. Genomic Sci.">
        <title>Complete genome sequence of the moderately thermophilic mineral-sulfide-oxidizing firmicute Sulfobacillus acidophilus type strain (NAL(T)).</title>
        <authorList>
            <person name="Anderson I."/>
            <person name="Chertkov O."/>
            <person name="Chen A."/>
            <person name="Saunders E."/>
            <person name="Lapidus A."/>
            <person name="Nolan M."/>
            <person name="Lucas S."/>
            <person name="Hammon N."/>
            <person name="Deshpande S."/>
            <person name="Cheng J.F."/>
            <person name="Han C."/>
            <person name="Tapia R."/>
            <person name="Goodwin L.A."/>
            <person name="Pitluck S."/>
            <person name="Liolios K."/>
            <person name="Pagani I."/>
            <person name="Ivanova N."/>
            <person name="Mikhailova N."/>
            <person name="Pati A."/>
            <person name="Palaniappan K."/>
            <person name="Land M."/>
            <person name="Pan C."/>
            <person name="Rohde M."/>
            <person name="Pukall R."/>
            <person name="Goker M."/>
            <person name="Detter J.C."/>
            <person name="Woyke T."/>
            <person name="Bristow J."/>
            <person name="Eisen J.A."/>
            <person name="Markowitz V."/>
            <person name="Hugenholtz P."/>
            <person name="Kyrpides N.C."/>
            <person name="Klenk H.P."/>
            <person name="Mavromatis K."/>
        </authorList>
    </citation>
    <scope>NUCLEOTIDE SEQUENCE [LARGE SCALE GENOMIC DNA]</scope>
    <source>
        <strain evidence="8">ATCC 700253 / DSM 10332 / NAL</strain>
    </source>
</reference>
<keyword evidence="4 5" id="KW-0560">Oxidoreductase</keyword>
<dbReference type="Pfam" id="PF07992">
    <property type="entry name" value="Pyr_redox_2"/>
    <property type="match status" value="1"/>
</dbReference>
<dbReference type="PRINTS" id="PR00368">
    <property type="entry name" value="FADPNR"/>
</dbReference>
<keyword evidence="8" id="KW-1185">Reference proteome</keyword>
<dbReference type="EMBL" id="CP003179">
    <property type="protein sequence ID" value="AEW06041.1"/>
    <property type="molecule type" value="Genomic_DNA"/>
</dbReference>
<feature type="binding site" evidence="5">
    <location>
        <position position="87"/>
    </location>
    <ligand>
        <name>FAD</name>
        <dbReference type="ChEBI" id="CHEBI:57692"/>
    </ligand>
</feature>
<dbReference type="InterPro" id="IPR036188">
    <property type="entry name" value="FAD/NAD-bd_sf"/>
</dbReference>
<accession>G8TWQ2</accession>
<dbReference type="SUPFAM" id="SSF51905">
    <property type="entry name" value="FAD/NAD(P)-binding domain"/>
    <property type="match status" value="1"/>
</dbReference>
<sequence length="317" mass="35206">MSQIHDIIIIGGGPVGLFGVYSAGLLQLDAVLIERLDQLGGQLAYLYPEKPIYDVGGFPRVRADELVDRLKQQAFQYPATVVTGAEAVHLRHTDDRWVVETTRESYEARAVVITSGIGEFRPRKYGIEAIDRWEGRGLFYVVGRLEAFRDQDVLVVGGGDSAADWAMAVAEVARSVTMIHRRDTFQCHPDSLQKLTRHPRIRLVPETELRAVDGERDRVSRVLVYHRDTQKEETWPIDAVIVAIGLIPGTDIFREWGLNMTGDEIPVDTRMATNLPGVFAAGDIVTYPGKVKLIAVGFGEVATAVESVRHFLQSSGR</sequence>
<name>G8TWQ2_SULAD</name>
<evidence type="ECO:0000256" key="5">
    <source>
        <dbReference type="HAMAP-Rule" id="MF_01685"/>
    </source>
</evidence>
<dbReference type="AlphaFoldDB" id="G8TWQ2"/>
<evidence type="ECO:0000313" key="7">
    <source>
        <dbReference type="EMBL" id="AEW06041.1"/>
    </source>
</evidence>
<comment type="subunit">
    <text evidence="5">Homodimer.</text>
</comment>
<dbReference type="GO" id="GO:0004324">
    <property type="term" value="F:ferredoxin-NADP+ reductase activity"/>
    <property type="evidence" value="ECO:0007669"/>
    <property type="project" value="UniProtKB-UniRule"/>
</dbReference>
<comment type="cofactor">
    <cofactor evidence="5">
        <name>FAD</name>
        <dbReference type="ChEBI" id="CHEBI:57692"/>
    </cofactor>
    <text evidence="5">Binds 1 FAD per subunit.</text>
</comment>
<proteinExistence type="inferred from homology"/>
<comment type="catalytic activity">
    <reaction evidence="5">
        <text>2 reduced [2Fe-2S]-[ferredoxin] + NADP(+) + H(+) = 2 oxidized [2Fe-2S]-[ferredoxin] + NADPH</text>
        <dbReference type="Rhea" id="RHEA:20125"/>
        <dbReference type="Rhea" id="RHEA-COMP:10000"/>
        <dbReference type="Rhea" id="RHEA-COMP:10001"/>
        <dbReference type="ChEBI" id="CHEBI:15378"/>
        <dbReference type="ChEBI" id="CHEBI:33737"/>
        <dbReference type="ChEBI" id="CHEBI:33738"/>
        <dbReference type="ChEBI" id="CHEBI:57783"/>
        <dbReference type="ChEBI" id="CHEBI:58349"/>
        <dbReference type="EC" id="1.18.1.2"/>
    </reaction>
</comment>
<dbReference type="HOGENOM" id="CLU_031864_5_5_9"/>
<evidence type="ECO:0000313" key="8">
    <source>
        <dbReference type="Proteomes" id="UP000005439"/>
    </source>
</evidence>
<dbReference type="HAMAP" id="MF_01685">
    <property type="entry name" value="FENR2"/>
    <property type="match status" value="1"/>
</dbReference>
<dbReference type="KEGG" id="sap:Sulac_2579"/>
<evidence type="ECO:0000256" key="2">
    <source>
        <dbReference type="ARBA" id="ARBA00022827"/>
    </source>
</evidence>
<feature type="domain" description="FAD/NAD(P)-binding" evidence="6">
    <location>
        <begin position="5"/>
        <end position="291"/>
    </location>
</feature>
<keyword evidence="1 5" id="KW-0285">Flavoprotein</keyword>
<evidence type="ECO:0000256" key="1">
    <source>
        <dbReference type="ARBA" id="ARBA00022630"/>
    </source>
</evidence>
<reference evidence="8" key="1">
    <citation type="submission" date="2011-12" db="EMBL/GenBank/DDBJ databases">
        <title>The complete genome of chromosome of Sulfobacillus acidophilus DSM 10332.</title>
        <authorList>
            <person name="Lucas S."/>
            <person name="Han J."/>
            <person name="Lapidus A."/>
            <person name="Bruce D."/>
            <person name="Goodwin L."/>
            <person name="Pitluck S."/>
            <person name="Peters L."/>
            <person name="Kyrpides N."/>
            <person name="Mavromatis K."/>
            <person name="Ivanova N."/>
            <person name="Mikhailova N."/>
            <person name="Chertkov O."/>
            <person name="Saunders E."/>
            <person name="Detter J.C."/>
            <person name="Tapia R."/>
            <person name="Han C."/>
            <person name="Land M."/>
            <person name="Hauser L."/>
            <person name="Markowitz V."/>
            <person name="Cheng J.-F."/>
            <person name="Hugenholtz P."/>
            <person name="Woyke T."/>
            <person name="Wu D."/>
            <person name="Pukall R."/>
            <person name="Gehrich-Schroeter G."/>
            <person name="Schneider S."/>
            <person name="Klenk H.-P."/>
            <person name="Eisen J.A."/>
        </authorList>
    </citation>
    <scope>NUCLEOTIDE SEQUENCE [LARGE SCALE GENOMIC DNA]</scope>
    <source>
        <strain evidence="8">ATCC 700253 / DSM 10332 / NAL</strain>
    </source>
</reference>
<dbReference type="PRINTS" id="PR00469">
    <property type="entry name" value="PNDRDTASEII"/>
</dbReference>
<feature type="binding site" evidence="5">
    <location>
        <position position="34"/>
    </location>
    <ligand>
        <name>FAD</name>
        <dbReference type="ChEBI" id="CHEBI:57692"/>
    </ligand>
</feature>
<evidence type="ECO:0000256" key="4">
    <source>
        <dbReference type="ARBA" id="ARBA00023002"/>
    </source>
</evidence>
<protein>
    <recommendedName>
        <fullName evidence="5">Ferredoxin--NADP reductase</fullName>
        <shortName evidence="5">FNR</shortName>
        <shortName evidence="5">Fd-NADP(+) reductase</shortName>
        <ecNumber evidence="5">1.18.1.2</ecNumber>
    </recommendedName>
</protein>
<feature type="binding site" evidence="5">
    <location>
        <position position="120"/>
    </location>
    <ligand>
        <name>FAD</name>
        <dbReference type="ChEBI" id="CHEBI:57692"/>
    </ligand>
</feature>
<keyword evidence="3 5" id="KW-0521">NADP</keyword>
<keyword evidence="2 5" id="KW-0274">FAD</keyword>
<dbReference type="GO" id="GO:0050660">
    <property type="term" value="F:flavin adenine dinucleotide binding"/>
    <property type="evidence" value="ECO:0007669"/>
    <property type="project" value="UniProtKB-UniRule"/>
</dbReference>
<feature type="binding site" evidence="5">
    <location>
        <position position="42"/>
    </location>
    <ligand>
        <name>FAD</name>
        <dbReference type="ChEBI" id="CHEBI:57692"/>
    </ligand>
</feature>
<dbReference type="InterPro" id="IPR050097">
    <property type="entry name" value="Ferredoxin-NADP_redctase_2"/>
</dbReference>
<dbReference type="Proteomes" id="UP000005439">
    <property type="component" value="Chromosome"/>
</dbReference>